<dbReference type="STRING" id="709991.Odosp_0680"/>
<accession>F9Z7C3</accession>
<dbReference type="PaxDb" id="709991-Odosp_0680"/>
<dbReference type="AlphaFoldDB" id="F9Z7C3"/>
<proteinExistence type="predicted"/>
<protein>
    <recommendedName>
        <fullName evidence="3">DUF4843 domain-containing protein</fullName>
    </recommendedName>
</protein>
<dbReference type="BioCyc" id="OSPL709991:G1GRN-682-MONOMER"/>
<gene>
    <name evidence="1" type="ordered locus">Odosp_0680</name>
</gene>
<organism evidence="1 2">
    <name type="scientific">Odoribacter splanchnicus (strain ATCC 29572 / DSM 20712 / CIP 104287 / JCM 15291 / NCTC 10825 / 1651/6)</name>
    <name type="common">Bacteroides splanchnicus</name>
    <dbReference type="NCBI Taxonomy" id="709991"/>
    <lineage>
        <taxon>Bacteria</taxon>
        <taxon>Pseudomonadati</taxon>
        <taxon>Bacteroidota</taxon>
        <taxon>Bacteroidia</taxon>
        <taxon>Bacteroidales</taxon>
        <taxon>Odoribacteraceae</taxon>
        <taxon>Odoribacter</taxon>
    </lineage>
</organism>
<dbReference type="KEGG" id="osp:Odosp_0680"/>
<evidence type="ECO:0000313" key="2">
    <source>
        <dbReference type="Proteomes" id="UP000006657"/>
    </source>
</evidence>
<reference evidence="1 2" key="1">
    <citation type="journal article" date="2011" name="Stand. Genomic Sci.">
        <title>Complete genome sequence of Odoribacter splanchnicus type strain (1651/6).</title>
        <authorList>
            <consortium name="US DOE Joint Genome Institute (JGI-PGF)"/>
            <person name="Goker M."/>
            <person name="Gronow S."/>
            <person name="Zeytun A."/>
            <person name="Nolan M."/>
            <person name="Lucas S."/>
            <person name="Lapidus A."/>
            <person name="Hammon N."/>
            <person name="Deshpande S."/>
            <person name="Cheng J.F."/>
            <person name="Pitluck S."/>
            <person name="Liolios K."/>
            <person name="Pagani I."/>
            <person name="Ivanova N."/>
            <person name="Mavromatis K."/>
            <person name="Ovchinikova G."/>
            <person name="Pati A."/>
            <person name="Tapia R."/>
            <person name="Han C."/>
            <person name="Goodwin L."/>
            <person name="Chen A."/>
            <person name="Palaniappan K."/>
            <person name="Land M."/>
            <person name="Hauser L."/>
            <person name="Jeffries C.D."/>
            <person name="Brambilla E.M."/>
            <person name="Rohde M."/>
            <person name="Detter J.C."/>
            <person name="Woyke T."/>
            <person name="Bristow J."/>
            <person name="Markowitz V."/>
            <person name="Hugenholtz P."/>
            <person name="Eisen J.A."/>
            <person name="Kyrpides N.C."/>
            <person name="Klenk H.P."/>
        </authorList>
    </citation>
    <scope>NUCLEOTIDE SEQUENCE [LARGE SCALE GENOMIC DNA]</scope>
    <source>
        <strain evidence="2">ATCC 29572 / DSM 20712 / JCM 15291 / NCTC 10825 / 1651/6</strain>
    </source>
</reference>
<keyword evidence="2" id="KW-1185">Reference proteome</keyword>
<dbReference type="PROSITE" id="PS51257">
    <property type="entry name" value="PROKAR_LIPOPROTEIN"/>
    <property type="match status" value="1"/>
</dbReference>
<dbReference type="GeneID" id="61273919"/>
<sequence>MKRNIFILGALCLLYACSTSEIIKYGERPRINFENTSKLNITVQHYVYFTDEDYLNGVTQKSDSLKLELMGEASAEALKCCFKLINEQNAPDITFPEYVELPAGAYETYVVVKVKRPERTDSRFVVTLGIDTENPLHDFDAGKCEGQQLEIVGEFRLKPVGWNNYFGTYSDGKYCFMLDFFKGTYGSIGNTSNNRALVREAYKEYRLTNPAILDEEGNEIIFP</sequence>
<dbReference type="Proteomes" id="UP000006657">
    <property type="component" value="Chromosome"/>
</dbReference>
<dbReference type="HOGENOM" id="CLU_1207850_0_0_10"/>
<dbReference type="eggNOG" id="ENOG5033ZUN">
    <property type="taxonomic scope" value="Bacteria"/>
</dbReference>
<evidence type="ECO:0000313" key="1">
    <source>
        <dbReference type="EMBL" id="ADY31760.1"/>
    </source>
</evidence>
<name>F9Z7C3_ODOSD</name>
<evidence type="ECO:0008006" key="3">
    <source>
        <dbReference type="Google" id="ProtNLM"/>
    </source>
</evidence>
<dbReference type="EMBL" id="CP002544">
    <property type="protein sequence ID" value="ADY31760.1"/>
    <property type="molecule type" value="Genomic_DNA"/>
</dbReference>
<dbReference type="OrthoDB" id="1080788at2"/>
<dbReference type="RefSeq" id="WP_013611002.1">
    <property type="nucleotide sequence ID" value="NC_015160.1"/>
</dbReference>